<feature type="transmembrane region" description="Helical" evidence="8">
    <location>
        <begin position="106"/>
        <end position="127"/>
    </location>
</feature>
<keyword evidence="6 8" id="KW-0472">Membrane</keyword>
<feature type="transmembrane region" description="Helical" evidence="8">
    <location>
        <begin position="134"/>
        <end position="152"/>
    </location>
</feature>
<proteinExistence type="inferred from homology"/>
<dbReference type="InterPro" id="IPR018584">
    <property type="entry name" value="GT87"/>
</dbReference>
<keyword evidence="3 9" id="KW-0808">Transferase</keyword>
<feature type="transmembrane region" description="Helical" evidence="8">
    <location>
        <begin position="214"/>
        <end position="233"/>
    </location>
</feature>
<keyword evidence="2" id="KW-1003">Cell membrane</keyword>
<dbReference type="Pfam" id="PF09594">
    <property type="entry name" value="GT87"/>
    <property type="match status" value="1"/>
</dbReference>
<evidence type="ECO:0000313" key="10">
    <source>
        <dbReference type="Proteomes" id="UP001595632"/>
    </source>
</evidence>
<reference evidence="10" key="1">
    <citation type="journal article" date="2019" name="Int. J. Syst. Evol. Microbiol.">
        <title>The Global Catalogue of Microorganisms (GCM) 10K type strain sequencing project: providing services to taxonomists for standard genome sequencing and annotation.</title>
        <authorList>
            <consortium name="The Broad Institute Genomics Platform"/>
            <consortium name="The Broad Institute Genome Sequencing Center for Infectious Disease"/>
            <person name="Wu L."/>
            <person name="Ma J."/>
        </authorList>
    </citation>
    <scope>NUCLEOTIDE SEQUENCE [LARGE SCALE GENOMIC DNA]</scope>
    <source>
        <strain evidence="10">KCTC 52366</strain>
    </source>
</reference>
<accession>A0ABV7GUF5</accession>
<keyword evidence="10" id="KW-1185">Reference proteome</keyword>
<keyword evidence="4 8" id="KW-0812">Transmembrane</keyword>
<evidence type="ECO:0000313" key="9">
    <source>
        <dbReference type="EMBL" id="MFC3145155.1"/>
    </source>
</evidence>
<evidence type="ECO:0000256" key="1">
    <source>
        <dbReference type="ARBA" id="ARBA00004651"/>
    </source>
</evidence>
<comment type="subcellular location">
    <subcellularLocation>
        <location evidence="1">Cell membrane</location>
        <topology evidence="1">Multi-pass membrane protein</topology>
    </subcellularLocation>
</comment>
<evidence type="ECO:0000256" key="5">
    <source>
        <dbReference type="ARBA" id="ARBA00022989"/>
    </source>
</evidence>
<feature type="transmembrane region" description="Helical" evidence="8">
    <location>
        <begin position="386"/>
        <end position="408"/>
    </location>
</feature>
<dbReference type="EMBL" id="JBHRTB010000010">
    <property type="protein sequence ID" value="MFC3145155.1"/>
    <property type="molecule type" value="Genomic_DNA"/>
</dbReference>
<keyword evidence="9" id="KW-0328">Glycosyltransferase</keyword>
<comment type="caution">
    <text evidence="9">The sequence shown here is derived from an EMBL/GenBank/DDBJ whole genome shotgun (WGS) entry which is preliminary data.</text>
</comment>
<evidence type="ECO:0000256" key="4">
    <source>
        <dbReference type="ARBA" id="ARBA00022692"/>
    </source>
</evidence>
<dbReference type="Proteomes" id="UP001595632">
    <property type="component" value="Unassembled WGS sequence"/>
</dbReference>
<feature type="transmembrane region" description="Helical" evidence="8">
    <location>
        <begin position="184"/>
        <end position="207"/>
    </location>
</feature>
<dbReference type="RefSeq" id="WP_275634529.1">
    <property type="nucleotide sequence ID" value="NZ_JARGYD010000010.1"/>
</dbReference>
<keyword evidence="5 8" id="KW-1133">Transmembrane helix</keyword>
<name>A0ABV7GUF5_9RHOB</name>
<evidence type="ECO:0000256" key="8">
    <source>
        <dbReference type="SAM" id="Phobius"/>
    </source>
</evidence>
<dbReference type="GO" id="GO:0016757">
    <property type="term" value="F:glycosyltransferase activity"/>
    <property type="evidence" value="ECO:0007669"/>
    <property type="project" value="UniProtKB-KW"/>
</dbReference>
<feature type="transmembrane region" description="Helical" evidence="8">
    <location>
        <begin position="292"/>
        <end position="312"/>
    </location>
</feature>
<sequence>MPRPFNTRLAAGLSILVLWAVWAALKWWGHWPSDLSALYFAGHFHAEGLSAEIYASPERFFGQDTPQSWQDAAAAAGHPDAQTFPYVYPPLWAVLMSPLAALPAQAVFNGILVWHLAALVLAPVLAFRIMRPALSFPAFAMISAALLATSVIPEHALFQNQPQITVAVLTLLAFERLCSGRDTAAGLALGVAAAMKLSPVLLLAVFLVERRFRAAAVALATMAALALLSLFLAGPDLHRAFLHQLGLLSEQLVIWDLNLSLRAALFQVTELLAGRRLPASTEGALLLEKPGWLSWTVLAVLGAGGAAIWAATRNATPAARLRHRLAAWATLVTLCGPLAWAHHYLVPLFLVPGLVGALPPARAALIILGFGILYSNRVAAALPGWLPLNLTTPISVAGMVVLVAVFAVSANRRGDAR</sequence>
<feature type="transmembrane region" description="Helical" evidence="8">
    <location>
        <begin position="349"/>
        <end position="374"/>
    </location>
</feature>
<evidence type="ECO:0000256" key="3">
    <source>
        <dbReference type="ARBA" id="ARBA00022679"/>
    </source>
</evidence>
<evidence type="ECO:0000256" key="7">
    <source>
        <dbReference type="ARBA" id="ARBA00024033"/>
    </source>
</evidence>
<gene>
    <name evidence="9" type="ORF">ACFOGP_20710</name>
</gene>
<organism evidence="9 10">
    <name type="scientific">Psychromarinibacter halotolerans</name>
    <dbReference type="NCBI Taxonomy" id="1775175"/>
    <lineage>
        <taxon>Bacteria</taxon>
        <taxon>Pseudomonadati</taxon>
        <taxon>Pseudomonadota</taxon>
        <taxon>Alphaproteobacteria</taxon>
        <taxon>Rhodobacterales</taxon>
        <taxon>Paracoccaceae</taxon>
        <taxon>Psychromarinibacter</taxon>
    </lineage>
</organism>
<dbReference type="EC" id="2.4.-.-" evidence="9"/>
<evidence type="ECO:0000256" key="2">
    <source>
        <dbReference type="ARBA" id="ARBA00022475"/>
    </source>
</evidence>
<evidence type="ECO:0000256" key="6">
    <source>
        <dbReference type="ARBA" id="ARBA00023136"/>
    </source>
</evidence>
<feature type="transmembrane region" description="Helical" evidence="8">
    <location>
        <begin position="324"/>
        <end position="343"/>
    </location>
</feature>
<comment type="similarity">
    <text evidence="7">Belongs to the glycosyltransferase 87 family.</text>
</comment>
<protein>
    <submittedName>
        <fullName evidence="9">Glycosyltransferase family 87 protein</fullName>
        <ecNumber evidence="9">2.4.-.-</ecNumber>
    </submittedName>
</protein>